<evidence type="ECO:0000313" key="3">
    <source>
        <dbReference type="EMBL" id="QGA25982.1"/>
    </source>
</evidence>
<keyword evidence="2" id="KW-0732">Signal</keyword>
<dbReference type="PROSITE" id="PS51257">
    <property type="entry name" value="PROKAR_LIPOPROTEIN"/>
    <property type="match status" value="1"/>
</dbReference>
<evidence type="ECO:0000256" key="1">
    <source>
        <dbReference type="SAM" id="MobiDB-lite"/>
    </source>
</evidence>
<feature type="region of interest" description="Disordered" evidence="1">
    <location>
        <begin position="28"/>
        <end position="51"/>
    </location>
</feature>
<dbReference type="KEGG" id="sphe:GFH32_06480"/>
<feature type="compositionally biased region" description="Polar residues" evidence="1">
    <location>
        <begin position="38"/>
        <end position="51"/>
    </location>
</feature>
<proteinExistence type="predicted"/>
<keyword evidence="4" id="KW-1185">Reference proteome</keyword>
<feature type="signal peptide" evidence="2">
    <location>
        <begin position="1"/>
        <end position="18"/>
    </location>
</feature>
<protein>
    <submittedName>
        <fullName evidence="3">Uncharacterized protein</fullName>
    </submittedName>
</protein>
<feature type="chain" id="PRO_5024793416" evidence="2">
    <location>
        <begin position="19"/>
        <end position="217"/>
    </location>
</feature>
<sequence length="217" mass="23228">MKKTLTYCLLASIAVSFAACGNANKTDASAADSTGSSNEASSTTLNQLTNDPKGSPLHLYFNMNEVGQTDSSVIYDARSLYKNDTVGFKLEVLKNIDAGITAQNAPDNDLGFRVGSLRISSLGAVSDNFLKAVGDIYGLPAAGAMSSKTISPLVFSSNNEKVDLSKSKSYNFKLFFDQATGEPAEFFAVVDNYKKSFELSEKDSTFRQAFINALSGK</sequence>
<dbReference type="EMBL" id="CP045652">
    <property type="protein sequence ID" value="QGA25982.1"/>
    <property type="molecule type" value="Genomic_DNA"/>
</dbReference>
<dbReference type="AlphaFoldDB" id="A0A5Q0QEL1"/>
<dbReference type="Proteomes" id="UP000326921">
    <property type="component" value="Chromosome"/>
</dbReference>
<evidence type="ECO:0000313" key="4">
    <source>
        <dbReference type="Proteomes" id="UP000326921"/>
    </source>
</evidence>
<accession>A0A5Q0QEL1</accession>
<feature type="compositionally biased region" description="Low complexity" evidence="1">
    <location>
        <begin position="28"/>
        <end position="37"/>
    </location>
</feature>
<dbReference type="RefSeq" id="WP_153510388.1">
    <property type="nucleotide sequence ID" value="NZ_CP045652.1"/>
</dbReference>
<organism evidence="3 4">
    <name type="scientific">Sphingobacterium zhuxiongii</name>
    <dbReference type="NCBI Taxonomy" id="2662364"/>
    <lineage>
        <taxon>Bacteria</taxon>
        <taxon>Pseudomonadati</taxon>
        <taxon>Bacteroidota</taxon>
        <taxon>Sphingobacteriia</taxon>
        <taxon>Sphingobacteriales</taxon>
        <taxon>Sphingobacteriaceae</taxon>
        <taxon>Sphingobacterium</taxon>
    </lineage>
</organism>
<evidence type="ECO:0000256" key="2">
    <source>
        <dbReference type="SAM" id="SignalP"/>
    </source>
</evidence>
<name>A0A5Q0QEL1_9SPHI</name>
<gene>
    <name evidence="3" type="ORF">GFH32_06480</name>
</gene>
<reference evidence="3 4" key="1">
    <citation type="submission" date="2019-10" db="EMBL/GenBank/DDBJ databases">
        <authorList>
            <person name="Dong K."/>
        </authorList>
    </citation>
    <scope>NUCLEOTIDE SEQUENCE [LARGE SCALE GENOMIC DNA]</scope>
    <source>
        <strain evidence="4">dk4302</strain>
    </source>
</reference>